<evidence type="ECO:0000313" key="7">
    <source>
        <dbReference type="Proteomes" id="UP000238176"/>
    </source>
</evidence>
<dbReference type="InterPro" id="IPR000847">
    <property type="entry name" value="LysR_HTH_N"/>
</dbReference>
<dbReference type="OrthoDB" id="4131546at2"/>
<dbReference type="RefSeq" id="WP_106365316.1">
    <property type="nucleotide sequence ID" value="NZ_PVTJ01000007.1"/>
</dbReference>
<dbReference type="SUPFAM" id="SSF53850">
    <property type="entry name" value="Periplasmic binding protein-like II"/>
    <property type="match status" value="1"/>
</dbReference>
<gene>
    <name evidence="6" type="ORF">B0I28_107166</name>
</gene>
<dbReference type="GO" id="GO:0032993">
    <property type="term" value="C:protein-DNA complex"/>
    <property type="evidence" value="ECO:0007669"/>
    <property type="project" value="TreeGrafter"/>
</dbReference>
<sequence>MIDPRLHTLRVLRSHGTVTAAAIALHLTPSTVSHQLKQLACETGLPLLEPQGRRVRLTEAAELLLEHADVLFAQWERAQAELETLTAGRSGAIRVCGLSSTISAFIAPAVKRLREAEPGVQMHLAAVESDEAFRMLESGEADIAVISPTDLTPAPSDRRFEQEFLIDDVEDLLVPAGHPFAERKSVRLAEAADETWVSMPSCADQEQLFLHATAAAGFAPRIQHRADTYFCASGLVCTGFGVTLYSRLVPIPVEHEVARVPIHGDPVPTRRLFTAVRRGSANRPAIARGLTAIRKEALEGAWTRRNPSAA</sequence>
<dbReference type="Gene3D" id="1.10.10.10">
    <property type="entry name" value="Winged helix-like DNA-binding domain superfamily/Winged helix DNA-binding domain"/>
    <property type="match status" value="1"/>
</dbReference>
<dbReference type="PROSITE" id="PS50931">
    <property type="entry name" value="HTH_LYSR"/>
    <property type="match status" value="1"/>
</dbReference>
<feature type="domain" description="HTH lysR-type" evidence="5">
    <location>
        <begin position="1"/>
        <end position="58"/>
    </location>
</feature>
<dbReference type="Gene3D" id="3.40.190.10">
    <property type="entry name" value="Periplasmic binding protein-like II"/>
    <property type="match status" value="2"/>
</dbReference>
<keyword evidence="3 6" id="KW-0238">DNA-binding</keyword>
<dbReference type="AlphaFoldDB" id="A0A2T0UHH5"/>
<dbReference type="Proteomes" id="UP000238176">
    <property type="component" value="Unassembled WGS sequence"/>
</dbReference>
<dbReference type="GO" id="GO:0003700">
    <property type="term" value="F:DNA-binding transcription factor activity"/>
    <property type="evidence" value="ECO:0007669"/>
    <property type="project" value="InterPro"/>
</dbReference>
<dbReference type="Pfam" id="PF03466">
    <property type="entry name" value="LysR_substrate"/>
    <property type="match status" value="1"/>
</dbReference>
<dbReference type="EMBL" id="PVTJ01000007">
    <property type="protein sequence ID" value="PRY57318.1"/>
    <property type="molecule type" value="Genomic_DNA"/>
</dbReference>
<accession>A0A2T0UHH5</accession>
<keyword evidence="2" id="KW-0805">Transcription regulation</keyword>
<protein>
    <submittedName>
        <fullName evidence="6">DNA-binding transcriptional LysR family regulator</fullName>
    </submittedName>
</protein>
<proteinExistence type="inferred from homology"/>
<evidence type="ECO:0000256" key="3">
    <source>
        <dbReference type="ARBA" id="ARBA00023125"/>
    </source>
</evidence>
<evidence type="ECO:0000259" key="5">
    <source>
        <dbReference type="PROSITE" id="PS50931"/>
    </source>
</evidence>
<dbReference type="InterPro" id="IPR036390">
    <property type="entry name" value="WH_DNA-bd_sf"/>
</dbReference>
<dbReference type="PANTHER" id="PTHR30346:SF29">
    <property type="entry name" value="LYSR SUBSTRATE-BINDING"/>
    <property type="match status" value="1"/>
</dbReference>
<comment type="caution">
    <text evidence="6">The sequence shown here is derived from an EMBL/GenBank/DDBJ whole genome shotgun (WGS) entry which is preliminary data.</text>
</comment>
<dbReference type="InterPro" id="IPR036388">
    <property type="entry name" value="WH-like_DNA-bd_sf"/>
</dbReference>
<comment type="similarity">
    <text evidence="1">Belongs to the LysR transcriptional regulatory family.</text>
</comment>
<dbReference type="CDD" id="cd08423">
    <property type="entry name" value="PBP2_LTTR_like_6"/>
    <property type="match status" value="1"/>
</dbReference>
<evidence type="ECO:0000256" key="2">
    <source>
        <dbReference type="ARBA" id="ARBA00023015"/>
    </source>
</evidence>
<evidence type="ECO:0000256" key="4">
    <source>
        <dbReference type="ARBA" id="ARBA00023163"/>
    </source>
</evidence>
<keyword evidence="7" id="KW-1185">Reference proteome</keyword>
<keyword evidence="4" id="KW-0804">Transcription</keyword>
<name>A0A2T0UHH5_9ACTN</name>
<reference evidence="6 7" key="1">
    <citation type="submission" date="2018-03" db="EMBL/GenBank/DDBJ databases">
        <title>Genomic Encyclopedia of Type Strains, Phase III (KMG-III): the genomes of soil and plant-associated and newly described type strains.</title>
        <authorList>
            <person name="Whitman W."/>
        </authorList>
    </citation>
    <scope>NUCLEOTIDE SEQUENCE [LARGE SCALE GENOMIC DNA]</scope>
    <source>
        <strain evidence="6 7">CGMCC 4.7067</strain>
    </source>
</reference>
<evidence type="ECO:0000256" key="1">
    <source>
        <dbReference type="ARBA" id="ARBA00009437"/>
    </source>
</evidence>
<dbReference type="Pfam" id="PF00126">
    <property type="entry name" value="HTH_1"/>
    <property type="match status" value="1"/>
</dbReference>
<dbReference type="SUPFAM" id="SSF46785">
    <property type="entry name" value="Winged helix' DNA-binding domain"/>
    <property type="match status" value="1"/>
</dbReference>
<dbReference type="InterPro" id="IPR005119">
    <property type="entry name" value="LysR_subst-bd"/>
</dbReference>
<dbReference type="PANTHER" id="PTHR30346">
    <property type="entry name" value="TRANSCRIPTIONAL DUAL REGULATOR HCAR-RELATED"/>
    <property type="match status" value="1"/>
</dbReference>
<evidence type="ECO:0000313" key="6">
    <source>
        <dbReference type="EMBL" id="PRY57318.1"/>
    </source>
</evidence>
<dbReference type="GO" id="GO:0003677">
    <property type="term" value="F:DNA binding"/>
    <property type="evidence" value="ECO:0007669"/>
    <property type="project" value="UniProtKB-KW"/>
</dbReference>
<organism evidence="6 7">
    <name type="scientific">Glycomyces artemisiae</name>
    <dbReference type="NCBI Taxonomy" id="1076443"/>
    <lineage>
        <taxon>Bacteria</taxon>
        <taxon>Bacillati</taxon>
        <taxon>Actinomycetota</taxon>
        <taxon>Actinomycetes</taxon>
        <taxon>Glycomycetales</taxon>
        <taxon>Glycomycetaceae</taxon>
        <taxon>Glycomyces</taxon>
    </lineage>
</organism>